<dbReference type="SUPFAM" id="SSF53335">
    <property type="entry name" value="S-adenosyl-L-methionine-dependent methyltransferases"/>
    <property type="match status" value="1"/>
</dbReference>
<organism evidence="2">
    <name type="scientific">Ananas comosus var. bracteatus</name>
    <name type="common">red pineapple</name>
    <dbReference type="NCBI Taxonomy" id="296719"/>
    <lineage>
        <taxon>Eukaryota</taxon>
        <taxon>Viridiplantae</taxon>
        <taxon>Streptophyta</taxon>
        <taxon>Embryophyta</taxon>
        <taxon>Tracheophyta</taxon>
        <taxon>Spermatophyta</taxon>
        <taxon>Magnoliopsida</taxon>
        <taxon>Liliopsida</taxon>
        <taxon>Poales</taxon>
        <taxon>Bromeliaceae</taxon>
        <taxon>Bromelioideae</taxon>
        <taxon>Ananas</taxon>
    </lineage>
</organism>
<dbReference type="InterPro" id="IPR053223">
    <property type="entry name" value="Prob_Methyltransferase"/>
</dbReference>
<dbReference type="PANTHER" id="PTHR44067:SF10">
    <property type="entry name" value="S-ADENOSYL-L-METHIONINE-DEPENDENT METHYLTRANSFERASE SUPERFAMILY PROTEIN"/>
    <property type="match status" value="1"/>
</dbReference>
<dbReference type="AlphaFoldDB" id="A0A6V7Q1C6"/>
<dbReference type="CDD" id="cd02440">
    <property type="entry name" value="AdoMet_MTases"/>
    <property type="match status" value="1"/>
</dbReference>
<dbReference type="InterPro" id="IPR013216">
    <property type="entry name" value="Methyltransf_11"/>
</dbReference>
<accession>A0A6V7Q1C6</accession>
<dbReference type="GO" id="GO:0008757">
    <property type="term" value="F:S-adenosylmethionine-dependent methyltransferase activity"/>
    <property type="evidence" value="ECO:0007669"/>
    <property type="project" value="InterPro"/>
</dbReference>
<dbReference type="PANTHER" id="PTHR44067">
    <property type="entry name" value="S-ADENOSYL-L-METHIONINE-DEPENDENT METHYLTRANSFERASE SUPERFAMILY PROTEIN-RELATED"/>
    <property type="match status" value="1"/>
</dbReference>
<evidence type="ECO:0000313" key="2">
    <source>
        <dbReference type="EMBL" id="CAD1836959.1"/>
    </source>
</evidence>
<proteinExistence type="predicted"/>
<evidence type="ECO:0000259" key="1">
    <source>
        <dbReference type="Pfam" id="PF08241"/>
    </source>
</evidence>
<dbReference type="Pfam" id="PF08241">
    <property type="entry name" value="Methyltransf_11"/>
    <property type="match status" value="1"/>
</dbReference>
<reference evidence="2" key="1">
    <citation type="submission" date="2020-07" db="EMBL/GenBank/DDBJ databases">
        <authorList>
            <person name="Lin J."/>
        </authorList>
    </citation>
    <scope>NUCLEOTIDE SEQUENCE</scope>
</reference>
<protein>
    <recommendedName>
        <fullName evidence="1">Methyltransferase type 11 domain-containing protein</fullName>
    </recommendedName>
</protein>
<sequence>MTRSNFRALQRRLAASDALLEKLLVAHVDQSAHDTWQEEPTGELGLAVGPHKLPLGHSTNLHADALYPALGHACRSFEIREGSGEPLPRRRCRPKSPIGFAEPDPLPDSLWRVPPDTSIVWDPYTCKNYSCVVNRGRSKDYFDCKDCFDLVNGRERRRWLADNGGLNFGIDSVLKLKPRGTIRIGLDIGSGKGTFAARMRERGVTVVTSTMDFDGPFNNFVASRGLVPLHVSVAHRLPFYDGTLDVVHTMHVLSNWVPDAVLEFALFDIYRVLLPGGLFWLDHFFCVGSQLDSVYVPMLDRVGFRKLRWTTGRRLDRGIEMNQWNLSAVLEKPMT</sequence>
<dbReference type="Gene3D" id="3.40.50.150">
    <property type="entry name" value="Vaccinia Virus protein VP39"/>
    <property type="match status" value="1"/>
</dbReference>
<dbReference type="EMBL" id="LR862131">
    <property type="protein sequence ID" value="CAD1836959.1"/>
    <property type="molecule type" value="Genomic_DNA"/>
</dbReference>
<dbReference type="InterPro" id="IPR029063">
    <property type="entry name" value="SAM-dependent_MTases_sf"/>
</dbReference>
<name>A0A6V7Q1C6_ANACO</name>
<feature type="domain" description="Methyltransferase type 11" evidence="1">
    <location>
        <begin position="186"/>
        <end position="280"/>
    </location>
</feature>
<gene>
    <name evidence="2" type="ORF">CB5_LOCUS20170</name>
</gene>